<dbReference type="Pfam" id="PF01184">
    <property type="entry name" value="Gpr1_Fun34_YaaH"/>
    <property type="match status" value="1"/>
</dbReference>
<proteinExistence type="inferred from homology"/>
<reference evidence="7" key="1">
    <citation type="submission" date="2016-03" db="EMBL/GenBank/DDBJ databases">
        <title>Mechanisms controlling the formation of the plant cell surface in tip-growing cells are functionally conserved among land plants.</title>
        <authorList>
            <person name="Honkanen S."/>
            <person name="Jones V.A."/>
            <person name="Morieri G."/>
            <person name="Champion C."/>
            <person name="Hetherington A.J."/>
            <person name="Kelly S."/>
            <person name="Saint-Marcoux D."/>
            <person name="Proust H."/>
            <person name="Prescott H."/>
            <person name="Dolan L."/>
        </authorList>
    </citation>
    <scope>NUCLEOTIDE SEQUENCE [LARGE SCALE GENOMIC DNA]</scope>
    <source>
        <tissue evidence="7">Whole gametophyte</tissue>
    </source>
</reference>
<gene>
    <name evidence="7" type="ORF">AXG93_2632s1150</name>
</gene>
<feature type="region of interest" description="Disordered" evidence="6">
    <location>
        <begin position="41"/>
        <end position="78"/>
    </location>
</feature>
<keyword evidence="5" id="KW-0472">Membrane</keyword>
<dbReference type="GO" id="GO:0015123">
    <property type="term" value="F:acetate transmembrane transporter activity"/>
    <property type="evidence" value="ECO:0007669"/>
    <property type="project" value="TreeGrafter"/>
</dbReference>
<dbReference type="PROSITE" id="PS01114">
    <property type="entry name" value="GPR1_FUN34_YAAH"/>
    <property type="match status" value="1"/>
</dbReference>
<evidence type="ECO:0000313" key="7">
    <source>
        <dbReference type="EMBL" id="OAE24672.1"/>
    </source>
</evidence>
<dbReference type="PANTHER" id="PTHR31123">
    <property type="entry name" value="ACCUMULATION OF DYADS PROTEIN 2-RELATED"/>
    <property type="match status" value="1"/>
</dbReference>
<dbReference type="NCBIfam" id="NF038013">
    <property type="entry name" value="AceTr_1"/>
    <property type="match status" value="1"/>
</dbReference>
<evidence type="ECO:0000313" key="8">
    <source>
        <dbReference type="Proteomes" id="UP000077202"/>
    </source>
</evidence>
<comment type="similarity">
    <text evidence="2">Belongs to the acetate uptake transporter (AceTr) (TC 2.A.96) family.</text>
</comment>
<evidence type="ECO:0000256" key="2">
    <source>
        <dbReference type="ARBA" id="ARBA00005587"/>
    </source>
</evidence>
<organism evidence="7 8">
    <name type="scientific">Marchantia polymorpha subsp. ruderalis</name>
    <dbReference type="NCBI Taxonomy" id="1480154"/>
    <lineage>
        <taxon>Eukaryota</taxon>
        <taxon>Viridiplantae</taxon>
        <taxon>Streptophyta</taxon>
        <taxon>Embryophyta</taxon>
        <taxon>Marchantiophyta</taxon>
        <taxon>Marchantiopsida</taxon>
        <taxon>Marchantiidae</taxon>
        <taxon>Marchantiales</taxon>
        <taxon>Marchantiaceae</taxon>
        <taxon>Marchantia</taxon>
    </lineage>
</organism>
<dbReference type="EMBL" id="LVLJ01002504">
    <property type="protein sequence ID" value="OAE24672.1"/>
    <property type="molecule type" value="Genomic_DNA"/>
</dbReference>
<comment type="caution">
    <text evidence="7">The sequence shown here is derived from an EMBL/GenBank/DDBJ whole genome shotgun (WGS) entry which is preliminary data.</text>
</comment>
<keyword evidence="4" id="KW-1133">Transmembrane helix</keyword>
<feature type="compositionally biased region" description="Basic and acidic residues" evidence="6">
    <location>
        <begin position="41"/>
        <end position="64"/>
    </location>
</feature>
<accession>A0A176VWL2</accession>
<name>A0A176VWL2_MARPO</name>
<dbReference type="AlphaFoldDB" id="A0A176VWL2"/>
<evidence type="ECO:0000256" key="5">
    <source>
        <dbReference type="ARBA" id="ARBA00023136"/>
    </source>
</evidence>
<comment type="subcellular location">
    <subcellularLocation>
        <location evidence="1">Membrane</location>
        <topology evidence="1">Multi-pass membrane protein</topology>
    </subcellularLocation>
</comment>
<dbReference type="InterPro" id="IPR047622">
    <property type="entry name" value="GPR1_FUN34_YAAH"/>
</dbReference>
<dbReference type="InterPro" id="IPR000791">
    <property type="entry name" value="Gpr1/Fun34/SatP-like"/>
</dbReference>
<sequence>MFLSQGTLNETICTFEGDKVRWVHTHPIRGVVAAHEHIWKQQEERESARDPTLRGANRRTDSRTENASTMSYPTHERDLEKASRLEDLLSRPIHTKSVVANPAPLGLMGFALTTFVLSCHNAGVIIPQSAPHTVVTGLAAGYGGLAQLLAGMWEFSTGNTFGATAFSSYGAFWLSFAVIQIPAFGVRAAFVASESLVDYNEALGLWLLGWTIVITH</sequence>
<keyword evidence="3" id="KW-0812">Transmembrane</keyword>
<evidence type="ECO:0000256" key="1">
    <source>
        <dbReference type="ARBA" id="ARBA00004141"/>
    </source>
</evidence>
<dbReference type="Proteomes" id="UP000077202">
    <property type="component" value="Unassembled WGS sequence"/>
</dbReference>
<protein>
    <submittedName>
        <fullName evidence="7">Uncharacterized protein</fullName>
    </submittedName>
</protein>
<evidence type="ECO:0000256" key="4">
    <source>
        <dbReference type="ARBA" id="ARBA00022989"/>
    </source>
</evidence>
<dbReference type="GO" id="GO:0005886">
    <property type="term" value="C:plasma membrane"/>
    <property type="evidence" value="ECO:0007669"/>
    <property type="project" value="TreeGrafter"/>
</dbReference>
<keyword evidence="8" id="KW-1185">Reference proteome</keyword>
<evidence type="ECO:0000256" key="3">
    <source>
        <dbReference type="ARBA" id="ARBA00022692"/>
    </source>
</evidence>
<dbReference type="InterPro" id="IPR051633">
    <property type="entry name" value="AceTr"/>
</dbReference>
<dbReference type="PANTHER" id="PTHR31123:SF1">
    <property type="entry name" value="ACCUMULATION OF DYADS PROTEIN 2-RELATED"/>
    <property type="match status" value="1"/>
</dbReference>
<evidence type="ECO:0000256" key="6">
    <source>
        <dbReference type="SAM" id="MobiDB-lite"/>
    </source>
</evidence>